<evidence type="ECO:0000256" key="1">
    <source>
        <dbReference type="SAM" id="MobiDB-lite"/>
    </source>
</evidence>
<feature type="region of interest" description="Disordered" evidence="1">
    <location>
        <begin position="1"/>
        <end position="79"/>
    </location>
</feature>
<dbReference type="EMBL" id="GBRH01225625">
    <property type="protein sequence ID" value="JAD72270.1"/>
    <property type="molecule type" value="Transcribed_RNA"/>
</dbReference>
<reference evidence="2" key="2">
    <citation type="journal article" date="2015" name="Data Brief">
        <title>Shoot transcriptome of the giant reed, Arundo donax.</title>
        <authorList>
            <person name="Barrero R.A."/>
            <person name="Guerrero F.D."/>
            <person name="Moolhuijzen P."/>
            <person name="Goolsby J.A."/>
            <person name="Tidwell J."/>
            <person name="Bellgard S.E."/>
            <person name="Bellgard M.I."/>
        </authorList>
    </citation>
    <scope>NUCLEOTIDE SEQUENCE</scope>
    <source>
        <tissue evidence="2">Shoot tissue taken approximately 20 cm above the soil surface</tissue>
    </source>
</reference>
<evidence type="ECO:0000313" key="2">
    <source>
        <dbReference type="EMBL" id="JAD72270.1"/>
    </source>
</evidence>
<dbReference type="AlphaFoldDB" id="A0A0A9CFW0"/>
<feature type="compositionally biased region" description="Basic residues" evidence="1">
    <location>
        <begin position="35"/>
        <end position="49"/>
    </location>
</feature>
<sequence length="79" mass="9383">MLFSLQRDQDDLRRPRSRHTPRKGQAPRGPAPTPRRWRRLLHRAVARRAARGDQQHGRVAQARTRRRLRHHLQGRPPPP</sequence>
<accession>A0A0A9CFW0</accession>
<reference evidence="2" key="1">
    <citation type="submission" date="2014-09" db="EMBL/GenBank/DDBJ databases">
        <authorList>
            <person name="Magalhaes I.L.F."/>
            <person name="Oliveira U."/>
            <person name="Santos F.R."/>
            <person name="Vidigal T.H.D.A."/>
            <person name="Brescovit A.D."/>
            <person name="Santos A.J."/>
        </authorList>
    </citation>
    <scope>NUCLEOTIDE SEQUENCE</scope>
    <source>
        <tissue evidence="2">Shoot tissue taken approximately 20 cm above the soil surface</tissue>
    </source>
</reference>
<organism evidence="2">
    <name type="scientific">Arundo donax</name>
    <name type="common">Giant reed</name>
    <name type="synonym">Donax arundinaceus</name>
    <dbReference type="NCBI Taxonomy" id="35708"/>
    <lineage>
        <taxon>Eukaryota</taxon>
        <taxon>Viridiplantae</taxon>
        <taxon>Streptophyta</taxon>
        <taxon>Embryophyta</taxon>
        <taxon>Tracheophyta</taxon>
        <taxon>Spermatophyta</taxon>
        <taxon>Magnoliopsida</taxon>
        <taxon>Liliopsida</taxon>
        <taxon>Poales</taxon>
        <taxon>Poaceae</taxon>
        <taxon>PACMAD clade</taxon>
        <taxon>Arundinoideae</taxon>
        <taxon>Arundineae</taxon>
        <taxon>Arundo</taxon>
    </lineage>
</organism>
<name>A0A0A9CFW0_ARUDO</name>
<proteinExistence type="predicted"/>
<feature type="compositionally biased region" description="Basic residues" evidence="1">
    <location>
        <begin position="63"/>
        <end position="73"/>
    </location>
</feature>
<protein>
    <submittedName>
        <fullName evidence="2">Uncharacterized protein</fullName>
    </submittedName>
</protein>